<sequence>MMVELCKQFKMNGVVEATNKNIKKIVQKIIVTYKDWHDMLSYALHRYRTLVQASTGTTPYSLVYGIEVVFPMEVEIPSLCVNNDADAVDTSLPCVTDSLPRLHETKFKPQQSFEVHNVRVWKSTSSRSAKDPARIPSRESPSSKIKKRKYL</sequence>
<accession>A0A371G303</accession>
<dbReference type="Proteomes" id="UP000257109">
    <property type="component" value="Unassembled WGS sequence"/>
</dbReference>
<dbReference type="SUPFAM" id="SSF53098">
    <property type="entry name" value="Ribonuclease H-like"/>
    <property type="match status" value="1"/>
</dbReference>
<dbReference type="EMBL" id="QJKJ01006907">
    <property type="protein sequence ID" value="RDX84939.1"/>
    <property type="molecule type" value="Genomic_DNA"/>
</dbReference>
<dbReference type="PANTHER" id="PTHR48475:SF1">
    <property type="entry name" value="RNASE H TYPE-1 DOMAIN-CONTAINING PROTEIN"/>
    <property type="match status" value="1"/>
</dbReference>
<protein>
    <recommendedName>
        <fullName evidence="4">Integrase catalytic domain-containing protein</fullName>
    </recommendedName>
</protein>
<dbReference type="AlphaFoldDB" id="A0A371G303"/>
<dbReference type="InterPro" id="IPR012337">
    <property type="entry name" value="RNaseH-like_sf"/>
</dbReference>
<feature type="region of interest" description="Disordered" evidence="1">
    <location>
        <begin position="124"/>
        <end position="151"/>
    </location>
</feature>
<feature type="compositionally biased region" description="Basic and acidic residues" evidence="1">
    <location>
        <begin position="128"/>
        <end position="137"/>
    </location>
</feature>
<dbReference type="PANTHER" id="PTHR48475">
    <property type="entry name" value="RIBONUCLEASE H"/>
    <property type="match status" value="1"/>
</dbReference>
<dbReference type="InterPro" id="IPR036397">
    <property type="entry name" value="RNaseH_sf"/>
</dbReference>
<evidence type="ECO:0008006" key="4">
    <source>
        <dbReference type="Google" id="ProtNLM"/>
    </source>
</evidence>
<reference evidence="2" key="1">
    <citation type="submission" date="2018-05" db="EMBL/GenBank/DDBJ databases">
        <title>Draft genome of Mucuna pruriens seed.</title>
        <authorList>
            <person name="Nnadi N.E."/>
            <person name="Vos R."/>
            <person name="Hasami M.H."/>
            <person name="Devisetty U.K."/>
            <person name="Aguiy J.C."/>
        </authorList>
    </citation>
    <scope>NUCLEOTIDE SEQUENCE [LARGE SCALE GENOMIC DNA]</scope>
    <source>
        <strain evidence="2">JCA_2017</strain>
    </source>
</reference>
<gene>
    <name evidence="2" type="ORF">CR513_33941</name>
</gene>
<dbReference type="STRING" id="157652.A0A371G303"/>
<dbReference type="Gene3D" id="3.30.420.10">
    <property type="entry name" value="Ribonuclease H-like superfamily/Ribonuclease H"/>
    <property type="match status" value="1"/>
</dbReference>
<feature type="non-terminal residue" evidence="2">
    <location>
        <position position="1"/>
    </location>
</feature>
<name>A0A371G303_MUCPR</name>
<organism evidence="2 3">
    <name type="scientific">Mucuna pruriens</name>
    <name type="common">Velvet bean</name>
    <name type="synonym">Dolichos pruriens</name>
    <dbReference type="NCBI Taxonomy" id="157652"/>
    <lineage>
        <taxon>Eukaryota</taxon>
        <taxon>Viridiplantae</taxon>
        <taxon>Streptophyta</taxon>
        <taxon>Embryophyta</taxon>
        <taxon>Tracheophyta</taxon>
        <taxon>Spermatophyta</taxon>
        <taxon>Magnoliopsida</taxon>
        <taxon>eudicotyledons</taxon>
        <taxon>Gunneridae</taxon>
        <taxon>Pentapetalae</taxon>
        <taxon>rosids</taxon>
        <taxon>fabids</taxon>
        <taxon>Fabales</taxon>
        <taxon>Fabaceae</taxon>
        <taxon>Papilionoideae</taxon>
        <taxon>50 kb inversion clade</taxon>
        <taxon>NPAAA clade</taxon>
        <taxon>indigoferoid/millettioid clade</taxon>
        <taxon>Phaseoleae</taxon>
        <taxon>Mucuna</taxon>
    </lineage>
</organism>
<evidence type="ECO:0000256" key="1">
    <source>
        <dbReference type="SAM" id="MobiDB-lite"/>
    </source>
</evidence>
<dbReference type="GO" id="GO:0003676">
    <property type="term" value="F:nucleic acid binding"/>
    <property type="evidence" value="ECO:0007669"/>
    <property type="project" value="InterPro"/>
</dbReference>
<proteinExistence type="predicted"/>
<dbReference type="OrthoDB" id="1739513at2759"/>
<evidence type="ECO:0000313" key="2">
    <source>
        <dbReference type="EMBL" id="RDX84939.1"/>
    </source>
</evidence>
<keyword evidence="3" id="KW-1185">Reference proteome</keyword>
<evidence type="ECO:0000313" key="3">
    <source>
        <dbReference type="Proteomes" id="UP000257109"/>
    </source>
</evidence>
<comment type="caution">
    <text evidence="2">The sequence shown here is derived from an EMBL/GenBank/DDBJ whole genome shotgun (WGS) entry which is preliminary data.</text>
</comment>